<reference evidence="11 13" key="1">
    <citation type="submission" date="2016-06" db="EMBL/GenBank/DDBJ databases">
        <authorList>
            <person name="Kjaerup R.B."/>
            <person name="Dalgaard T.S."/>
            <person name="Juul-Madsen H.R."/>
        </authorList>
    </citation>
    <scope>NUCLEOTIDE SEQUENCE [LARGE SCALE GENOMIC DNA]</scope>
    <source>
        <strain evidence="11">Orrdi1</strain>
    </source>
</reference>
<gene>
    <name evidence="11" type="ORF">ODI_02973</name>
    <name evidence="12" type="ORF">ODI_R2899</name>
</gene>
<organism evidence="11 13">
    <name type="scientific">Orrella dioscoreae</name>
    <dbReference type="NCBI Taxonomy" id="1851544"/>
    <lineage>
        <taxon>Bacteria</taxon>
        <taxon>Pseudomonadati</taxon>
        <taxon>Pseudomonadota</taxon>
        <taxon>Betaproteobacteria</taxon>
        <taxon>Burkholderiales</taxon>
        <taxon>Alcaligenaceae</taxon>
        <taxon>Orrella</taxon>
    </lineage>
</organism>
<dbReference type="RefSeq" id="WP_067751791.1">
    <property type="nucleotide sequence ID" value="NZ_LT907988.1"/>
</dbReference>
<keyword evidence="8" id="KW-1133">Transmembrane helix</keyword>
<keyword evidence="2" id="KW-0479">Metal-binding</keyword>
<evidence type="ECO:0000256" key="2">
    <source>
        <dbReference type="ARBA" id="ARBA00022723"/>
    </source>
</evidence>
<dbReference type="GO" id="GO:0046872">
    <property type="term" value="F:metal ion binding"/>
    <property type="evidence" value="ECO:0007669"/>
    <property type="project" value="UniProtKB-KW"/>
</dbReference>
<accession>A0A1C3K078</accession>
<keyword evidence="4 6" id="KW-0862">Zinc</keyword>
<evidence type="ECO:0000256" key="7">
    <source>
        <dbReference type="SAM" id="MobiDB-lite"/>
    </source>
</evidence>
<keyword evidence="8" id="KW-0812">Transmembrane</keyword>
<evidence type="ECO:0000256" key="4">
    <source>
        <dbReference type="ARBA" id="ARBA00022833"/>
    </source>
</evidence>
<dbReference type="CDD" id="cd07332">
    <property type="entry name" value="M48C_Oma1_like"/>
    <property type="match status" value="1"/>
</dbReference>
<evidence type="ECO:0000313" key="11">
    <source>
        <dbReference type="EMBL" id="SBT24902.1"/>
    </source>
</evidence>
<evidence type="ECO:0000256" key="8">
    <source>
        <dbReference type="SAM" id="Phobius"/>
    </source>
</evidence>
<dbReference type="EMBL" id="LT907988">
    <property type="protein sequence ID" value="SOE50695.1"/>
    <property type="molecule type" value="Genomic_DNA"/>
</dbReference>
<dbReference type="Pfam" id="PF01435">
    <property type="entry name" value="Peptidase_M48"/>
    <property type="match status" value="1"/>
</dbReference>
<feature type="domain" description="DUF7092" evidence="10">
    <location>
        <begin position="15"/>
        <end position="91"/>
    </location>
</feature>
<feature type="transmembrane region" description="Helical" evidence="8">
    <location>
        <begin position="110"/>
        <end position="129"/>
    </location>
</feature>
<dbReference type="Gene3D" id="3.30.2010.10">
    <property type="entry name" value="Metalloproteases ('zincins'), catalytic domain"/>
    <property type="match status" value="1"/>
</dbReference>
<proteinExistence type="inferred from homology"/>
<keyword evidence="3 6" id="KW-0378">Hydrolase</keyword>
<sequence>MSTDTLDGTHSVLTVAGRLFAPRAAAHQPARLTLHPDGRLWLQHGDESRLVAPGTLTWPARLDGPSQRITLEDGSVFETRDQSQADTLRRRLQGSRGAYVHGWERMRPRLIGFVVVALLLCFGMIRWGVPFAADRVALLVPHSVEAFIGQGVMHSLDTFMSPSKATPEQKETLQAIVDELGRSRGDSDAIPLKLALRDGGRLGANALALPGGTIVVTDQLLKLAGSPQELDGVIAHEIGHIDARHGMRRLSRALGLAAAVMLISGDASEFLNQAIVTGTSLLDMSYSRDFERDADARAVALLQAAGRDPHALARMLRKLEDGRDRGDTPGWLSTHPPTPERVEALQAQINGSR</sequence>
<dbReference type="Proteomes" id="UP000078558">
    <property type="component" value="Chromosome I"/>
</dbReference>
<dbReference type="GO" id="GO:0051603">
    <property type="term" value="P:proteolysis involved in protein catabolic process"/>
    <property type="evidence" value="ECO:0007669"/>
    <property type="project" value="TreeGrafter"/>
</dbReference>
<dbReference type="Pfam" id="PF23368">
    <property type="entry name" value="DUF7092"/>
    <property type="match status" value="1"/>
</dbReference>
<dbReference type="EMBL" id="FLRC01000011">
    <property type="protein sequence ID" value="SBT24902.1"/>
    <property type="molecule type" value="Genomic_DNA"/>
</dbReference>
<feature type="region of interest" description="Disordered" evidence="7">
    <location>
        <begin position="319"/>
        <end position="338"/>
    </location>
</feature>
<dbReference type="InterPro" id="IPR055518">
    <property type="entry name" value="DUF7092"/>
</dbReference>
<evidence type="ECO:0000313" key="13">
    <source>
        <dbReference type="Proteomes" id="UP000078558"/>
    </source>
</evidence>
<dbReference type="InterPro" id="IPR001915">
    <property type="entry name" value="Peptidase_M48"/>
</dbReference>
<dbReference type="STRING" id="1851544.ODI_02973"/>
<evidence type="ECO:0000256" key="5">
    <source>
        <dbReference type="ARBA" id="ARBA00023049"/>
    </source>
</evidence>
<evidence type="ECO:0000259" key="10">
    <source>
        <dbReference type="Pfam" id="PF23368"/>
    </source>
</evidence>
<comment type="cofactor">
    <cofactor evidence="6">
        <name>Zn(2+)</name>
        <dbReference type="ChEBI" id="CHEBI:29105"/>
    </cofactor>
    <text evidence="6">Binds 1 zinc ion per subunit.</text>
</comment>
<feature type="domain" description="Peptidase M48" evidence="9">
    <location>
        <begin position="170"/>
        <end position="347"/>
    </location>
</feature>
<dbReference type="PANTHER" id="PTHR22726">
    <property type="entry name" value="METALLOENDOPEPTIDASE OMA1"/>
    <property type="match status" value="1"/>
</dbReference>
<dbReference type="KEGG" id="odi:ODI_R2899"/>
<keyword evidence="13" id="KW-1185">Reference proteome</keyword>
<dbReference type="PANTHER" id="PTHR22726:SF1">
    <property type="entry name" value="METALLOENDOPEPTIDASE OMA1, MITOCHONDRIAL"/>
    <property type="match status" value="1"/>
</dbReference>
<evidence type="ECO:0000256" key="1">
    <source>
        <dbReference type="ARBA" id="ARBA00022670"/>
    </source>
</evidence>
<evidence type="ECO:0000313" key="12">
    <source>
        <dbReference type="EMBL" id="SOE50695.1"/>
    </source>
</evidence>
<dbReference type="OrthoDB" id="15218at2"/>
<reference evidence="12 13" key="2">
    <citation type="submission" date="2017-08" db="EMBL/GenBank/DDBJ databases">
        <authorList>
            <person name="de Groot N.N."/>
        </authorList>
    </citation>
    <scope>NUCLEOTIDE SEQUENCE [LARGE SCALE GENOMIC DNA]</scope>
    <source>
        <strain evidence="12">Orrdi1</strain>
    </source>
</reference>
<dbReference type="GO" id="GO:0004222">
    <property type="term" value="F:metalloendopeptidase activity"/>
    <property type="evidence" value="ECO:0007669"/>
    <property type="project" value="InterPro"/>
</dbReference>
<dbReference type="AlphaFoldDB" id="A0A1C3K078"/>
<name>A0A1C3K078_9BURK</name>
<evidence type="ECO:0000259" key="9">
    <source>
        <dbReference type="Pfam" id="PF01435"/>
    </source>
</evidence>
<dbReference type="GO" id="GO:0016020">
    <property type="term" value="C:membrane"/>
    <property type="evidence" value="ECO:0007669"/>
    <property type="project" value="TreeGrafter"/>
</dbReference>
<keyword evidence="1 6" id="KW-0645">Protease</keyword>
<evidence type="ECO:0000256" key="3">
    <source>
        <dbReference type="ARBA" id="ARBA00022801"/>
    </source>
</evidence>
<keyword evidence="8" id="KW-0472">Membrane</keyword>
<dbReference type="InterPro" id="IPR051156">
    <property type="entry name" value="Mito/Outer_Membr_Metalloprot"/>
</dbReference>
<protein>
    <submittedName>
        <fullName evidence="11">Zn-dependent protease with chaperone function</fullName>
    </submittedName>
</protein>
<keyword evidence="5 6" id="KW-0482">Metalloprotease</keyword>
<evidence type="ECO:0000256" key="6">
    <source>
        <dbReference type="RuleBase" id="RU003983"/>
    </source>
</evidence>
<comment type="similarity">
    <text evidence="6">Belongs to the peptidase M48 family.</text>
</comment>